<feature type="domain" description="Mandelate racemase/muconate lactonizing enzyme C-terminal" evidence="4">
    <location>
        <begin position="155"/>
        <end position="256"/>
    </location>
</feature>
<dbReference type="GO" id="GO:0009063">
    <property type="term" value="P:amino acid catabolic process"/>
    <property type="evidence" value="ECO:0007669"/>
    <property type="project" value="InterPro"/>
</dbReference>
<dbReference type="InParanoid" id="A0A540VGH1"/>
<dbReference type="SMART" id="SM00922">
    <property type="entry name" value="MR_MLE"/>
    <property type="match status" value="1"/>
</dbReference>
<evidence type="ECO:0000256" key="2">
    <source>
        <dbReference type="ARBA" id="ARBA00022723"/>
    </source>
</evidence>
<accession>A0A540VGH1</accession>
<evidence type="ECO:0000313" key="5">
    <source>
        <dbReference type="EMBL" id="TQE95782.1"/>
    </source>
</evidence>
<name>A0A540VGH1_9CHLR</name>
<dbReference type="GO" id="GO:0016836">
    <property type="term" value="F:hydro-lyase activity"/>
    <property type="evidence" value="ECO:0007669"/>
    <property type="project" value="TreeGrafter"/>
</dbReference>
<dbReference type="InterPro" id="IPR036849">
    <property type="entry name" value="Enolase-like_C_sf"/>
</dbReference>
<gene>
    <name evidence="5" type="ORF">FKZ61_10085</name>
</gene>
<dbReference type="AlphaFoldDB" id="A0A540VGH1"/>
<protein>
    <recommendedName>
        <fullName evidence="4">Mandelate racemase/muconate lactonizing enzyme C-terminal domain-containing protein</fullName>
    </recommendedName>
</protein>
<keyword evidence="2" id="KW-0479">Metal-binding</keyword>
<dbReference type="Gene3D" id="3.20.20.120">
    <property type="entry name" value="Enolase-like C-terminal domain"/>
    <property type="match status" value="1"/>
</dbReference>
<dbReference type="InterPro" id="IPR029017">
    <property type="entry name" value="Enolase-like_N"/>
</dbReference>
<comment type="caution">
    <text evidence="5">The sequence shown here is derived from an EMBL/GenBank/DDBJ whole genome shotgun (WGS) entry which is preliminary data.</text>
</comment>
<dbReference type="RefSeq" id="WP_141610005.1">
    <property type="nucleotide sequence ID" value="NZ_VIGC02000011.1"/>
</dbReference>
<dbReference type="PANTHER" id="PTHR13794">
    <property type="entry name" value="ENOLASE SUPERFAMILY, MANDELATE RACEMASE"/>
    <property type="match status" value="1"/>
</dbReference>
<evidence type="ECO:0000313" key="6">
    <source>
        <dbReference type="Proteomes" id="UP000317371"/>
    </source>
</evidence>
<sequence>MKIKEVRALTIDVTPRPTTTPRSPSRANTLEMNRPVNRYPEARGHGFPRMWQRAAVVVTAEDGTWGFGLTVHSNPVVSIINDHFAPALVGQNCMATEKLWDMMARMSMAYGPAGLASYALSAVDVALWDLKGKLLGRPVYELLGGPQKERIFCYATGFDTEWYLELGFKATKIFTPWGPQDGLDGLHKNVELVARTRELVGDQVELMLDCWMSTDVDYTLRLAELVRPYRLRWIEEFVAPERLDEYQAVRSRLPWQTLAAGEHWYLPHTFAAAASRRLVDIFQPDILWCGGITGVVKICHLAEAMGIEVIPHAGMNYPFGQHLAYAMPAVTWGERSEGVSPPGVPLAEMTRLPGTPAIENGYLVPSDAPGFGLEITQEWIAEHAV</sequence>
<dbReference type="SFLD" id="SFLDS00001">
    <property type="entry name" value="Enolase"/>
    <property type="match status" value="1"/>
</dbReference>
<dbReference type="SUPFAM" id="SSF54826">
    <property type="entry name" value="Enolase N-terminal domain-like"/>
    <property type="match status" value="1"/>
</dbReference>
<dbReference type="SFLD" id="SFLDG00179">
    <property type="entry name" value="mandelate_racemase"/>
    <property type="match status" value="1"/>
</dbReference>
<keyword evidence="3" id="KW-0460">Magnesium</keyword>
<dbReference type="InterPro" id="IPR018110">
    <property type="entry name" value="Mandel_Rmase/mucon_lact_enz_CS"/>
</dbReference>
<dbReference type="SUPFAM" id="SSF51604">
    <property type="entry name" value="Enolase C-terminal domain-like"/>
    <property type="match status" value="1"/>
</dbReference>
<organism evidence="5 6">
    <name type="scientific">Litorilinea aerophila</name>
    <dbReference type="NCBI Taxonomy" id="1204385"/>
    <lineage>
        <taxon>Bacteria</taxon>
        <taxon>Bacillati</taxon>
        <taxon>Chloroflexota</taxon>
        <taxon>Caldilineae</taxon>
        <taxon>Caldilineales</taxon>
        <taxon>Caldilineaceae</taxon>
        <taxon>Litorilinea</taxon>
    </lineage>
</organism>
<dbReference type="Gene3D" id="3.30.390.10">
    <property type="entry name" value="Enolase-like, N-terminal domain"/>
    <property type="match status" value="1"/>
</dbReference>
<dbReference type="InterPro" id="IPR029065">
    <property type="entry name" value="Enolase_C-like"/>
</dbReference>
<dbReference type="OrthoDB" id="9775391at2"/>
<keyword evidence="6" id="KW-1185">Reference proteome</keyword>
<dbReference type="InterPro" id="IPR013342">
    <property type="entry name" value="Mandelate_racemase_C"/>
</dbReference>
<dbReference type="PROSITE" id="PS00908">
    <property type="entry name" value="MR_MLE_1"/>
    <property type="match status" value="1"/>
</dbReference>
<dbReference type="GO" id="GO:0000287">
    <property type="term" value="F:magnesium ion binding"/>
    <property type="evidence" value="ECO:0007669"/>
    <property type="project" value="TreeGrafter"/>
</dbReference>
<dbReference type="PANTHER" id="PTHR13794:SF58">
    <property type="entry name" value="MITOCHONDRIAL ENOLASE SUPERFAMILY MEMBER 1"/>
    <property type="match status" value="1"/>
</dbReference>
<evidence type="ECO:0000256" key="3">
    <source>
        <dbReference type="ARBA" id="ARBA00022842"/>
    </source>
</evidence>
<evidence type="ECO:0000259" key="4">
    <source>
        <dbReference type="SMART" id="SM00922"/>
    </source>
</evidence>
<reference evidence="5 6" key="1">
    <citation type="submission" date="2019-06" db="EMBL/GenBank/DDBJ databases">
        <title>Genome sequence of Litorilinea aerophila BAA-2444.</title>
        <authorList>
            <person name="Maclea K.S."/>
            <person name="Maurais E.G."/>
            <person name="Iannazzi L.C."/>
        </authorList>
    </citation>
    <scope>NUCLEOTIDE SEQUENCE [LARGE SCALE GENOMIC DNA]</scope>
    <source>
        <strain evidence="5 6">ATCC BAA-2444</strain>
    </source>
</reference>
<dbReference type="Proteomes" id="UP000317371">
    <property type="component" value="Unassembled WGS sequence"/>
</dbReference>
<evidence type="ECO:0000256" key="1">
    <source>
        <dbReference type="ARBA" id="ARBA00001946"/>
    </source>
</evidence>
<dbReference type="InterPro" id="IPR046945">
    <property type="entry name" value="RHMD-like"/>
</dbReference>
<dbReference type="InterPro" id="IPR013341">
    <property type="entry name" value="Mandelate_racemase_N_dom"/>
</dbReference>
<dbReference type="Pfam" id="PF13378">
    <property type="entry name" value="MR_MLE_C"/>
    <property type="match status" value="1"/>
</dbReference>
<dbReference type="GO" id="GO:0016052">
    <property type="term" value="P:carbohydrate catabolic process"/>
    <property type="evidence" value="ECO:0007669"/>
    <property type="project" value="TreeGrafter"/>
</dbReference>
<dbReference type="Pfam" id="PF02746">
    <property type="entry name" value="MR_MLE_N"/>
    <property type="match status" value="1"/>
</dbReference>
<comment type="cofactor">
    <cofactor evidence="1">
        <name>Mg(2+)</name>
        <dbReference type="ChEBI" id="CHEBI:18420"/>
    </cofactor>
</comment>
<dbReference type="EMBL" id="VIGC01000011">
    <property type="protein sequence ID" value="TQE95782.1"/>
    <property type="molecule type" value="Genomic_DNA"/>
</dbReference>
<proteinExistence type="predicted"/>